<sequence>MELSQCIALLRKRWPWFVAFTVAGVAAFGVMTYFTTPVYEARAQVFVSLRSSDNTVELMQGGNYTAKQVASYTELVTSPRVLDPVIDELGLDESAGSLAARIQADTPKDTVLINIVVSGEVPTEAAEIADATAQSLSDLVTEIEQPQEGGDSPVELSVVREAAVPTSLVLPNTRLNLLLGGMIGLVVGFGVVLLRERLDTRIRSHEDLRTVTDASVIGMVTYDEHAPDHPLIVEESPQSPRAEALRRVRTNLQFITLDAERRTLVMTSAIPGEGKSTTSINLAITMADAGSRVLLVDADLRRPSVSKYMGLEATVGLTTVLIGRIEFPGAIQPWGNKNLHVLPSGVIPPNPSELLGSARMTELLDQLAAEYDVVIVDTAPLLPVTDAALLARIAGGAVVVVGAGTVHRLQLAEAIYTLETVGAPVHGIVLNRMPADERSGDSYRYYEYEPETPEGPPKGRIGLRQRGIWPGPKPDLPKHRRSGVDSDQRRPPEDHPAQDHGSDLAPASSGMSALEQSGDPTMEQKV</sequence>
<evidence type="ECO:0000256" key="2">
    <source>
        <dbReference type="ARBA" id="ARBA00006683"/>
    </source>
</evidence>
<dbReference type="Pfam" id="PF13614">
    <property type="entry name" value="AAA_31"/>
    <property type="match status" value="1"/>
</dbReference>
<feature type="domain" description="Polysaccharide chain length determinant N-terminal" evidence="19">
    <location>
        <begin position="2"/>
        <end position="89"/>
    </location>
</feature>
<dbReference type="InterPro" id="IPR050445">
    <property type="entry name" value="Bact_polysacc_biosynth/exp"/>
</dbReference>
<comment type="similarity">
    <text evidence="3">Belongs to the CpsD/CapB family.</text>
</comment>
<feature type="transmembrane region" description="Helical" evidence="18">
    <location>
        <begin position="14"/>
        <end position="34"/>
    </location>
</feature>
<dbReference type="InterPro" id="IPR025669">
    <property type="entry name" value="AAA_dom"/>
</dbReference>
<evidence type="ECO:0000256" key="13">
    <source>
        <dbReference type="ARBA" id="ARBA00022989"/>
    </source>
</evidence>
<feature type="region of interest" description="Disordered" evidence="17">
    <location>
        <begin position="447"/>
        <end position="526"/>
    </location>
</feature>
<keyword evidence="10" id="KW-0547">Nucleotide-binding</keyword>
<evidence type="ECO:0000256" key="12">
    <source>
        <dbReference type="ARBA" id="ARBA00022840"/>
    </source>
</evidence>
<keyword evidence="14 18" id="KW-0472">Membrane</keyword>
<protein>
    <recommendedName>
        <fullName evidence="5">non-specific protein-tyrosine kinase</fullName>
        <ecNumber evidence="5">2.7.10.2</ecNumber>
    </recommendedName>
</protein>
<comment type="similarity">
    <text evidence="2">Belongs to the CpsC/CapA family.</text>
</comment>
<evidence type="ECO:0000256" key="7">
    <source>
        <dbReference type="ARBA" id="ARBA00022519"/>
    </source>
</evidence>
<comment type="caution">
    <text evidence="21">The sequence shown here is derived from an EMBL/GenBank/DDBJ whole genome shotgun (WGS) entry which is preliminary data.</text>
</comment>
<accession>A0ABS3ID15</accession>
<dbReference type="EMBL" id="JAFMPK010000048">
    <property type="protein sequence ID" value="MBO0610927.1"/>
    <property type="molecule type" value="Genomic_DNA"/>
</dbReference>
<dbReference type="GO" id="GO:0004715">
    <property type="term" value="F:non-membrane spanning protein tyrosine kinase activity"/>
    <property type="evidence" value="ECO:0007669"/>
    <property type="project" value="UniProtKB-EC"/>
</dbReference>
<keyword evidence="7" id="KW-0997">Cell inner membrane</keyword>
<dbReference type="NCBIfam" id="TIGR01007">
    <property type="entry name" value="eps_fam"/>
    <property type="match status" value="1"/>
</dbReference>
<comment type="subcellular location">
    <subcellularLocation>
        <location evidence="1">Cell inner membrane</location>
        <topology evidence="1">Multi-pass membrane protein</topology>
    </subcellularLocation>
</comment>
<evidence type="ECO:0000256" key="1">
    <source>
        <dbReference type="ARBA" id="ARBA00004429"/>
    </source>
</evidence>
<feature type="compositionally biased region" description="Polar residues" evidence="17">
    <location>
        <begin position="509"/>
        <end position="519"/>
    </location>
</feature>
<keyword evidence="22" id="KW-1185">Reference proteome</keyword>
<dbReference type="RefSeq" id="WP_207276897.1">
    <property type="nucleotide sequence ID" value="NZ_JAFMPK010000048.1"/>
</dbReference>
<evidence type="ECO:0000256" key="3">
    <source>
        <dbReference type="ARBA" id="ARBA00007316"/>
    </source>
</evidence>
<feature type="domain" description="AAA" evidence="20">
    <location>
        <begin position="271"/>
        <end position="389"/>
    </location>
</feature>
<dbReference type="Gene3D" id="3.40.50.300">
    <property type="entry name" value="P-loop containing nucleotide triphosphate hydrolases"/>
    <property type="match status" value="1"/>
</dbReference>
<keyword evidence="8 21" id="KW-0808">Transferase</keyword>
<dbReference type="SUPFAM" id="SSF52540">
    <property type="entry name" value="P-loop containing nucleoside triphosphate hydrolases"/>
    <property type="match status" value="1"/>
</dbReference>
<dbReference type="PANTHER" id="PTHR32309:SF13">
    <property type="entry name" value="FERRIC ENTEROBACTIN TRANSPORT PROTEIN FEPE"/>
    <property type="match status" value="1"/>
</dbReference>
<keyword evidence="9 18" id="KW-0812">Transmembrane</keyword>
<evidence type="ECO:0000259" key="20">
    <source>
        <dbReference type="Pfam" id="PF13614"/>
    </source>
</evidence>
<evidence type="ECO:0000259" key="19">
    <source>
        <dbReference type="Pfam" id="PF02706"/>
    </source>
</evidence>
<evidence type="ECO:0000256" key="17">
    <source>
        <dbReference type="SAM" id="MobiDB-lite"/>
    </source>
</evidence>
<evidence type="ECO:0000256" key="5">
    <source>
        <dbReference type="ARBA" id="ARBA00011903"/>
    </source>
</evidence>
<name>A0ABS3ID15_9MICO</name>
<feature type="transmembrane region" description="Helical" evidence="18">
    <location>
        <begin position="175"/>
        <end position="194"/>
    </location>
</feature>
<dbReference type="InterPro" id="IPR005702">
    <property type="entry name" value="Wzc-like_C"/>
</dbReference>
<keyword evidence="12" id="KW-0067">ATP-binding</keyword>
<dbReference type="PANTHER" id="PTHR32309">
    <property type="entry name" value="TYROSINE-PROTEIN KINASE"/>
    <property type="match status" value="1"/>
</dbReference>
<evidence type="ECO:0000256" key="18">
    <source>
        <dbReference type="SAM" id="Phobius"/>
    </source>
</evidence>
<dbReference type="Pfam" id="PF02706">
    <property type="entry name" value="Wzz"/>
    <property type="match status" value="1"/>
</dbReference>
<evidence type="ECO:0000313" key="21">
    <source>
        <dbReference type="EMBL" id="MBO0610927.1"/>
    </source>
</evidence>
<evidence type="ECO:0000256" key="15">
    <source>
        <dbReference type="ARBA" id="ARBA00023137"/>
    </source>
</evidence>
<reference evidence="22" key="2">
    <citation type="submission" date="2023-07" db="EMBL/GenBank/DDBJ databases">
        <title>Myceligenerans salitolerans sp. nov., a halotolerant actinomycete isolated from a salt lake in Xinjiang, China.</title>
        <authorList>
            <person name="Guan T."/>
        </authorList>
    </citation>
    <scope>NUCLEOTIDE SEQUENCE [LARGE SCALE GENOMIC DNA]</scope>
    <source>
        <strain evidence="22">XHU 5031</strain>
    </source>
</reference>
<evidence type="ECO:0000256" key="14">
    <source>
        <dbReference type="ARBA" id="ARBA00023136"/>
    </source>
</evidence>
<organism evidence="21 22">
    <name type="scientific">Myceligenerans salitolerans</name>
    <dbReference type="NCBI Taxonomy" id="1230528"/>
    <lineage>
        <taxon>Bacteria</taxon>
        <taxon>Bacillati</taxon>
        <taxon>Actinomycetota</taxon>
        <taxon>Actinomycetes</taxon>
        <taxon>Micrococcales</taxon>
        <taxon>Promicromonosporaceae</taxon>
        <taxon>Myceligenerans</taxon>
    </lineage>
</organism>
<keyword evidence="6" id="KW-1003">Cell membrane</keyword>
<dbReference type="EC" id="2.7.10.2" evidence="5"/>
<evidence type="ECO:0000256" key="16">
    <source>
        <dbReference type="ARBA" id="ARBA00051245"/>
    </source>
</evidence>
<dbReference type="InterPro" id="IPR027417">
    <property type="entry name" value="P-loop_NTPase"/>
</dbReference>
<feature type="compositionally biased region" description="Basic and acidic residues" evidence="17">
    <location>
        <begin position="482"/>
        <end position="502"/>
    </location>
</feature>
<keyword evidence="13 18" id="KW-1133">Transmembrane helix</keyword>
<keyword evidence="15" id="KW-0829">Tyrosine-protein kinase</keyword>
<evidence type="ECO:0000256" key="9">
    <source>
        <dbReference type="ARBA" id="ARBA00022692"/>
    </source>
</evidence>
<evidence type="ECO:0000256" key="8">
    <source>
        <dbReference type="ARBA" id="ARBA00022679"/>
    </source>
</evidence>
<dbReference type="InterPro" id="IPR003856">
    <property type="entry name" value="LPS_length_determ_N"/>
</dbReference>
<comment type="similarity">
    <text evidence="4">Belongs to the etk/wzc family.</text>
</comment>
<gene>
    <name evidence="21" type="ORF">J0911_18030</name>
</gene>
<keyword evidence="11" id="KW-0418">Kinase</keyword>
<evidence type="ECO:0000313" key="22">
    <source>
        <dbReference type="Proteomes" id="UP000664617"/>
    </source>
</evidence>
<dbReference type="CDD" id="cd05387">
    <property type="entry name" value="BY-kinase"/>
    <property type="match status" value="1"/>
</dbReference>
<comment type="catalytic activity">
    <reaction evidence="16">
        <text>L-tyrosyl-[protein] + ATP = O-phospho-L-tyrosyl-[protein] + ADP + H(+)</text>
        <dbReference type="Rhea" id="RHEA:10596"/>
        <dbReference type="Rhea" id="RHEA-COMP:10136"/>
        <dbReference type="Rhea" id="RHEA-COMP:20101"/>
        <dbReference type="ChEBI" id="CHEBI:15378"/>
        <dbReference type="ChEBI" id="CHEBI:30616"/>
        <dbReference type="ChEBI" id="CHEBI:46858"/>
        <dbReference type="ChEBI" id="CHEBI:61978"/>
        <dbReference type="ChEBI" id="CHEBI:456216"/>
        <dbReference type="EC" id="2.7.10.2"/>
    </reaction>
</comment>
<proteinExistence type="inferred from homology"/>
<dbReference type="Proteomes" id="UP000664617">
    <property type="component" value="Unassembled WGS sequence"/>
</dbReference>
<evidence type="ECO:0000256" key="4">
    <source>
        <dbReference type="ARBA" id="ARBA00008883"/>
    </source>
</evidence>
<evidence type="ECO:0000256" key="10">
    <source>
        <dbReference type="ARBA" id="ARBA00022741"/>
    </source>
</evidence>
<evidence type="ECO:0000256" key="6">
    <source>
        <dbReference type="ARBA" id="ARBA00022475"/>
    </source>
</evidence>
<evidence type="ECO:0000256" key="11">
    <source>
        <dbReference type="ARBA" id="ARBA00022777"/>
    </source>
</evidence>
<reference evidence="21 22" key="1">
    <citation type="submission" date="2021-03" db="EMBL/GenBank/DDBJ databases">
        <authorList>
            <person name="Xin L."/>
        </authorList>
    </citation>
    <scope>NUCLEOTIDE SEQUENCE [LARGE SCALE GENOMIC DNA]</scope>
    <source>
        <strain evidence="21 22">XHU 5031</strain>
    </source>
</reference>